<dbReference type="Proteomes" id="UP000274082">
    <property type="component" value="Chromosome 24"/>
</dbReference>
<dbReference type="RefSeq" id="XP_003861148.1">
    <property type="nucleotide sequence ID" value="XM_003861100.1"/>
</dbReference>
<dbReference type="OrthoDB" id="263282at2759"/>
<dbReference type="VEuPathDB" id="TriTrypDB:LdCL_240010600"/>
<reference evidence="4" key="5">
    <citation type="submission" date="2020-06" db="EMBL/GenBank/DDBJ databases">
        <authorList>
            <person name="Camacho E."/>
            <person name="Gonzalez-de la Fuente S."/>
            <person name="Rastrojo A."/>
            <person name="Peiro-Pastor R."/>
            <person name="Solana JC."/>
            <person name="Tabera L."/>
            <person name="Gamarro F."/>
            <person name="Carrasco-Ramiro F."/>
            <person name="Requena JM."/>
            <person name="Aguado B."/>
        </authorList>
    </citation>
    <scope>NUCLEOTIDE SEQUENCE</scope>
</reference>
<dbReference type="EMBL" id="FR799611">
    <property type="protein sequence ID" value="CBZ34446.1"/>
    <property type="molecule type" value="Genomic_DNA"/>
</dbReference>
<reference evidence="5 6" key="1">
    <citation type="journal article" date="2011" name="Genome Res.">
        <title>Whole genome sequencing of multiple Leishmania donovani clinical isolates provides insights into population structure and mechanisms of drug resistance.</title>
        <authorList>
            <person name="Downing T."/>
            <person name="Imamura H."/>
            <person name="Decuypere S."/>
            <person name="Clark T.G."/>
            <person name="Coombs G.H."/>
            <person name="Cotton J.A."/>
            <person name="Hilley J.D."/>
            <person name="de Doncker S."/>
            <person name="Maes I."/>
            <person name="Mottram J.C."/>
            <person name="Quail M.A."/>
            <person name="Rijal S."/>
            <person name="Sanders M."/>
            <person name="Schonian G."/>
            <person name="Stark O."/>
            <person name="Sundar S."/>
            <person name="Vanaerschot M."/>
            <person name="Hertz-Fowler C."/>
            <person name="Dujardin J.C."/>
            <person name="Berriman M."/>
        </authorList>
    </citation>
    <scope>NUCLEOTIDE SEQUENCE [LARGE SCALE GENOMIC DNA]</scope>
    <source>
        <strain evidence="5 6">BPK282A1</strain>
    </source>
</reference>
<name>A0A3S7WY55_LEIDO</name>
<reference evidence="3 7" key="4">
    <citation type="journal article" date="2018" name="Sci. Rep.">
        <title>A complete Leishmania donovani reference genome identifies novel genetic variations associated with virulence.</title>
        <authorList>
            <person name="Lypaczewski P."/>
            <person name="Hoshizaki J."/>
            <person name="Zhang W.-W."/>
            <person name="McCall L.-I."/>
            <person name="Torcivia-Rodriguez J."/>
            <person name="Simonyan V."/>
            <person name="Kaur A."/>
            <person name="Dewar K."/>
            <person name="Matlashewski G."/>
        </authorList>
    </citation>
    <scope>NUCLEOTIDE SEQUENCE [LARGE SCALE GENOMIC DNA]</scope>
    <source>
        <strain evidence="3 7">LdCL</strain>
    </source>
</reference>
<accession>A0A3S7WY55</accession>
<proteinExistence type="predicted"/>
<sequence>MDIDMFLLFETVTAGIFGVVLVTIIGMSILACVQRGQRMKERRQQCEDLAASTREKQQHLQWLAGINNLSDNPDLFDDGASNSSWSSRKSRW</sequence>
<dbReference type="KEGG" id="ldo:LDBPK_240580"/>
<feature type="region of interest" description="Disordered" evidence="1">
    <location>
        <begin position="69"/>
        <end position="92"/>
    </location>
</feature>
<accession>E9BGS0</accession>
<feature type="compositionally biased region" description="Low complexity" evidence="1">
    <location>
        <begin position="81"/>
        <end position="92"/>
    </location>
</feature>
<keyword evidence="7" id="KW-1185">Reference proteome</keyword>
<dbReference type="AlphaFoldDB" id="A0A3S7WY55"/>
<keyword evidence="2" id="KW-0472">Membrane</keyword>
<evidence type="ECO:0000313" key="4">
    <source>
        <dbReference type="EMBL" id="CAC5430387.1"/>
    </source>
</evidence>
<reference evidence="6" key="3">
    <citation type="submission" date="2011-02" db="EMBL/GenBank/DDBJ databases">
        <title>Whole genome sequencing of Leishmania donovani clinical lines reveals dynamic variation related to drug resistance.</title>
        <authorList>
            <person name="Downing T."/>
            <person name="Imamura H."/>
            <person name="Sanders M."/>
            <person name="Decuypere S."/>
            <person name="Hertz-Fowler C."/>
            <person name="Clark T.G."/>
            <person name="Rijal S."/>
            <person name="Sundar S."/>
            <person name="Quail M.A."/>
            <person name="De Doncker S."/>
            <person name="Maes I."/>
            <person name="Vanaerschot M."/>
            <person name="Stark O."/>
            <person name="Schonian G."/>
            <person name="Dujardin J.C."/>
            <person name="Berriman M."/>
        </authorList>
    </citation>
    <scope>NUCLEOTIDE SEQUENCE [LARGE SCALE GENOMIC DNA]</scope>
    <source>
        <strain evidence="6">BPK282A1</strain>
    </source>
</reference>
<dbReference type="EMBL" id="LR812644">
    <property type="protein sequence ID" value="CAC5430387.1"/>
    <property type="molecule type" value="Genomic_DNA"/>
</dbReference>
<dbReference type="Proteomes" id="UP000008980">
    <property type="component" value="Chromosome 24"/>
</dbReference>
<evidence type="ECO:0000256" key="1">
    <source>
        <dbReference type="SAM" id="MobiDB-lite"/>
    </source>
</evidence>
<protein>
    <submittedName>
        <fullName evidence="4">Hypothetical_protein_conserved</fullName>
    </submittedName>
</protein>
<organism evidence="3 7">
    <name type="scientific">Leishmania donovani</name>
    <dbReference type="NCBI Taxonomy" id="5661"/>
    <lineage>
        <taxon>Eukaryota</taxon>
        <taxon>Discoba</taxon>
        <taxon>Euglenozoa</taxon>
        <taxon>Kinetoplastea</taxon>
        <taxon>Metakinetoplastina</taxon>
        <taxon>Trypanosomatida</taxon>
        <taxon>Trypanosomatidae</taxon>
        <taxon>Leishmaniinae</taxon>
        <taxon>Leishmania</taxon>
    </lineage>
</organism>
<dbReference type="GeneID" id="13390834"/>
<evidence type="ECO:0000313" key="3">
    <source>
        <dbReference type="EMBL" id="AYU79139.1"/>
    </source>
</evidence>
<dbReference type="VEuPathDB" id="TriTrypDB:LDHU3_24.0690"/>
<evidence type="ECO:0000313" key="5">
    <source>
        <dbReference type="EMBL" id="CBZ34446.1"/>
    </source>
</evidence>
<dbReference type="Proteomes" id="UP000601710">
    <property type="component" value="Chromosome 24"/>
</dbReference>
<dbReference type="VEuPathDB" id="TriTrypDB:LdBPK_240580.1"/>
<feature type="transmembrane region" description="Helical" evidence="2">
    <location>
        <begin position="12"/>
        <end position="33"/>
    </location>
</feature>
<gene>
    <name evidence="5" type="ORF">LDBPK_240580</name>
    <name evidence="3" type="ORF">LdCL_240010600</name>
    <name evidence="4" type="ORF">LDHU3_24.0690</name>
</gene>
<dbReference type="OMA" id="CVQRGQR"/>
<keyword evidence="2" id="KW-0812">Transmembrane</keyword>
<evidence type="ECO:0000256" key="2">
    <source>
        <dbReference type="SAM" id="Phobius"/>
    </source>
</evidence>
<evidence type="ECO:0000313" key="7">
    <source>
        <dbReference type="Proteomes" id="UP000274082"/>
    </source>
</evidence>
<evidence type="ECO:0000313" key="6">
    <source>
        <dbReference type="Proteomes" id="UP000008980"/>
    </source>
</evidence>
<keyword evidence="2" id="KW-1133">Transmembrane helix</keyword>
<dbReference type="EMBL" id="CP029523">
    <property type="protein sequence ID" value="AYU79139.1"/>
    <property type="molecule type" value="Genomic_DNA"/>
</dbReference>
<reference evidence="5" key="2">
    <citation type="submission" date="2011-01" db="EMBL/GenBank/DDBJ databases">
        <authorList>
            <person name="Zhao B.P."/>
            <person name="Ren Z.A."/>
            <person name="Li C.D."/>
        </authorList>
    </citation>
    <scope>NUCLEOTIDE SEQUENCE</scope>
    <source>
        <strain evidence="5">BPK282A1</strain>
    </source>
</reference>